<feature type="region of interest" description="Disordered" evidence="1">
    <location>
        <begin position="205"/>
        <end position="244"/>
    </location>
</feature>
<sequence length="244" mass="27338">MKLSALSAQIKNCGHCEVINNGGRIFVGTGSAFYCMDGYPRTQDAGELGAMLGIPQKKMKNIFYHEEYTIDGKLYGVRWDDEPEHEGTTSEIKTRIVINGEELIALRNPDGSVGFIRSELLKPVEGELNKEFAQICVRPANQGQRFIYAVKDGMILRALIAPMNIKDNVADDLDEIIAELMSRRQKQIIEKMHDDLQDLADQEAAEKTAQVKNREENNGCCRKRCPFAGQKGAESRKPEFSDVP</sequence>
<proteinExistence type="predicted"/>
<accession>D4K5D0</accession>
<organism evidence="2 3">
    <name type="scientific">Faecalibacterium prausnitzii SL3/3</name>
    <dbReference type="NCBI Taxonomy" id="657322"/>
    <lineage>
        <taxon>Bacteria</taxon>
        <taxon>Bacillati</taxon>
        <taxon>Bacillota</taxon>
        <taxon>Clostridia</taxon>
        <taxon>Eubacteriales</taxon>
        <taxon>Oscillospiraceae</taxon>
        <taxon>Faecalibacterium</taxon>
    </lineage>
</organism>
<dbReference type="KEGG" id="fpa:FPR_26640"/>
<dbReference type="EMBL" id="FP929046">
    <property type="protein sequence ID" value="CBL02789.1"/>
    <property type="molecule type" value="Genomic_DNA"/>
</dbReference>
<name>D4K5D0_9FIRM</name>
<dbReference type="RefSeq" id="WP_015538246.1">
    <property type="nucleotide sequence ID" value="NC_021020.1"/>
</dbReference>
<dbReference type="Proteomes" id="UP000007059">
    <property type="component" value="Chromosome"/>
</dbReference>
<dbReference type="PATRIC" id="fig|657322.3.peg.2533"/>
<evidence type="ECO:0000256" key="1">
    <source>
        <dbReference type="SAM" id="MobiDB-lite"/>
    </source>
</evidence>
<reference evidence="2 3" key="2">
    <citation type="submission" date="2010-03" db="EMBL/GenBank/DDBJ databases">
        <authorList>
            <person name="Pajon A."/>
        </authorList>
    </citation>
    <scope>NUCLEOTIDE SEQUENCE [LARGE SCALE GENOMIC DNA]</scope>
    <source>
        <strain evidence="2 3">SL3/3</strain>
    </source>
</reference>
<reference evidence="2 3" key="1">
    <citation type="submission" date="2010-03" db="EMBL/GenBank/DDBJ databases">
        <title>The genome sequence of Faecalibacterium prausnitzii SL3/3.</title>
        <authorList>
            <consortium name="metaHIT consortium -- http://www.metahit.eu/"/>
            <person name="Pajon A."/>
            <person name="Turner K."/>
            <person name="Parkhill J."/>
            <person name="Duncan S."/>
            <person name="Flint H."/>
        </authorList>
    </citation>
    <scope>NUCLEOTIDE SEQUENCE [LARGE SCALE GENOMIC DNA]</scope>
    <source>
        <strain evidence="2 3">SL3/3</strain>
    </source>
</reference>
<feature type="compositionally biased region" description="Basic and acidic residues" evidence="1">
    <location>
        <begin position="233"/>
        <end position="244"/>
    </location>
</feature>
<protein>
    <submittedName>
        <fullName evidence="2">Uncharacterized protein</fullName>
    </submittedName>
</protein>
<evidence type="ECO:0000313" key="2">
    <source>
        <dbReference type="EMBL" id="CBL02789.1"/>
    </source>
</evidence>
<gene>
    <name evidence="2" type="ORF">FPR_26640</name>
</gene>
<dbReference type="HOGENOM" id="CLU_1136716_0_0_9"/>
<evidence type="ECO:0000313" key="3">
    <source>
        <dbReference type="Proteomes" id="UP000007059"/>
    </source>
</evidence>
<dbReference type="AlphaFoldDB" id="D4K5D0"/>